<feature type="domain" description="SCP" evidence="1">
    <location>
        <begin position="274"/>
        <end position="429"/>
    </location>
</feature>
<dbReference type="InterPro" id="IPR035940">
    <property type="entry name" value="CAP_sf"/>
</dbReference>
<comment type="caution">
    <text evidence="2">The sequence shown here is derived from an EMBL/GenBank/DDBJ whole genome shotgun (WGS) entry which is preliminary data.</text>
</comment>
<gene>
    <name evidence="2" type="primary">Acey_s0007.g3490</name>
    <name evidence="2" type="synonym">ASP-s0007.g3490</name>
    <name evidence="2" type="ORF">Y032_0007g3490</name>
</gene>
<dbReference type="Pfam" id="PF00188">
    <property type="entry name" value="CAP"/>
    <property type="match status" value="1"/>
</dbReference>
<dbReference type="PANTHER" id="PTHR10334">
    <property type="entry name" value="CYSTEINE-RICH SECRETORY PROTEIN-RELATED"/>
    <property type="match status" value="1"/>
</dbReference>
<dbReference type="CDD" id="cd05380">
    <property type="entry name" value="CAP_euk"/>
    <property type="match status" value="2"/>
</dbReference>
<dbReference type="PRINTS" id="PR00837">
    <property type="entry name" value="V5TPXLIKE"/>
</dbReference>
<protein>
    <recommendedName>
        <fullName evidence="1">SCP domain-containing protein</fullName>
    </recommendedName>
</protein>
<proteinExistence type="predicted"/>
<reference evidence="3" key="1">
    <citation type="journal article" date="2015" name="Nat. Genet.">
        <title>The genome and transcriptome of the zoonotic hookworm Ancylostoma ceylanicum identify infection-specific gene families.</title>
        <authorList>
            <person name="Schwarz E.M."/>
            <person name="Hu Y."/>
            <person name="Antoshechkin I."/>
            <person name="Miller M.M."/>
            <person name="Sternberg P.W."/>
            <person name="Aroian R.V."/>
        </authorList>
    </citation>
    <scope>NUCLEOTIDE SEQUENCE</scope>
    <source>
        <strain evidence="3">HY135</strain>
    </source>
</reference>
<accession>A0A016VNA8</accession>
<dbReference type="OrthoDB" id="414826at2759"/>
<sequence length="455" mass="50668">MHNPQTSHMLSNTIYSFPAFSFTFDGTLLPQMMEHLLIILCLVRSAFSAVASCTGGAFTNDQRDRITSLHNQIRSNVAKGVSPNWIGCMSAGSNIYEMQEYQSFEKKGKRHRWKISWILLFLATKIRYVSNKICALKLDDLLEDTIDQWYMPVFRYGVNDANNMYSDPRLESFANMVFYKNTAVGCHYAECPGITGAKKVITCMYNNVITPNDVIYPKGFPCRSDADCSYYASSTCDLNKGLCGTTVNPQPKPQPTPCPPTTGGMCSNTEMTDTIRRKILQMHNWRRSQLALGNIKNGKNSYNCPTAANMYKMKYDCDLENLALAYAKQCTLAPSNTPTEGENVHSAPYNADQYAAAKAAVQAWWSQIFKNGLNQKMLFIANLRDKPNAPTAFTQMGWAQSYRIGCAVVQCGGNWFSVCRYSAKGNILNQQIYQVGPPCSACTTSCLGEGLCATP</sequence>
<name>A0A016VNA8_9BILA</name>
<evidence type="ECO:0000313" key="2">
    <source>
        <dbReference type="EMBL" id="EYC28905.1"/>
    </source>
</evidence>
<evidence type="ECO:0000313" key="3">
    <source>
        <dbReference type="Proteomes" id="UP000024635"/>
    </source>
</evidence>
<dbReference type="InterPro" id="IPR001283">
    <property type="entry name" value="CRISP-related"/>
</dbReference>
<dbReference type="SMART" id="SM00198">
    <property type="entry name" value="SCP"/>
    <property type="match status" value="1"/>
</dbReference>
<keyword evidence="3" id="KW-1185">Reference proteome</keyword>
<evidence type="ECO:0000259" key="1">
    <source>
        <dbReference type="SMART" id="SM00198"/>
    </source>
</evidence>
<dbReference type="STRING" id="53326.A0A016VNA8"/>
<dbReference type="AlphaFoldDB" id="A0A016VNA8"/>
<dbReference type="InterPro" id="IPR014044">
    <property type="entry name" value="CAP_dom"/>
</dbReference>
<dbReference type="EMBL" id="JARK01001343">
    <property type="protein sequence ID" value="EYC28905.1"/>
    <property type="molecule type" value="Genomic_DNA"/>
</dbReference>
<dbReference type="Proteomes" id="UP000024635">
    <property type="component" value="Unassembled WGS sequence"/>
</dbReference>
<dbReference type="Gene3D" id="3.40.33.10">
    <property type="entry name" value="CAP"/>
    <property type="match status" value="2"/>
</dbReference>
<organism evidence="2 3">
    <name type="scientific">Ancylostoma ceylanicum</name>
    <dbReference type="NCBI Taxonomy" id="53326"/>
    <lineage>
        <taxon>Eukaryota</taxon>
        <taxon>Metazoa</taxon>
        <taxon>Ecdysozoa</taxon>
        <taxon>Nematoda</taxon>
        <taxon>Chromadorea</taxon>
        <taxon>Rhabditida</taxon>
        <taxon>Rhabditina</taxon>
        <taxon>Rhabditomorpha</taxon>
        <taxon>Strongyloidea</taxon>
        <taxon>Ancylostomatidae</taxon>
        <taxon>Ancylostomatinae</taxon>
        <taxon>Ancylostoma</taxon>
    </lineage>
</organism>
<dbReference type="SUPFAM" id="SSF55797">
    <property type="entry name" value="PR-1-like"/>
    <property type="match status" value="2"/>
</dbReference>